<evidence type="ECO:0000313" key="1">
    <source>
        <dbReference type="EMBL" id="KAL3282967.1"/>
    </source>
</evidence>
<dbReference type="Proteomes" id="UP001516400">
    <property type="component" value="Unassembled WGS sequence"/>
</dbReference>
<name>A0ABD2NW67_9CUCU</name>
<evidence type="ECO:0000313" key="2">
    <source>
        <dbReference type="Proteomes" id="UP001516400"/>
    </source>
</evidence>
<sequence length="92" mass="11219">MNLKAERPTRKQRWMTDDILDLMTERALHRNKNPEQYLRLNTEVRARIRRAKADWYSQECTEIEEFGKKHDIFYPYKSERSLDCKNGKQRTA</sequence>
<gene>
    <name evidence="1" type="ORF">HHI36_006125</name>
</gene>
<dbReference type="EMBL" id="JABFTP020000144">
    <property type="protein sequence ID" value="KAL3282967.1"/>
    <property type="molecule type" value="Genomic_DNA"/>
</dbReference>
<dbReference type="AlphaFoldDB" id="A0ABD2NW67"/>
<proteinExistence type="predicted"/>
<comment type="caution">
    <text evidence="1">The sequence shown here is derived from an EMBL/GenBank/DDBJ whole genome shotgun (WGS) entry which is preliminary data.</text>
</comment>
<organism evidence="1 2">
    <name type="scientific">Cryptolaemus montrouzieri</name>
    <dbReference type="NCBI Taxonomy" id="559131"/>
    <lineage>
        <taxon>Eukaryota</taxon>
        <taxon>Metazoa</taxon>
        <taxon>Ecdysozoa</taxon>
        <taxon>Arthropoda</taxon>
        <taxon>Hexapoda</taxon>
        <taxon>Insecta</taxon>
        <taxon>Pterygota</taxon>
        <taxon>Neoptera</taxon>
        <taxon>Endopterygota</taxon>
        <taxon>Coleoptera</taxon>
        <taxon>Polyphaga</taxon>
        <taxon>Cucujiformia</taxon>
        <taxon>Coccinelloidea</taxon>
        <taxon>Coccinellidae</taxon>
        <taxon>Scymninae</taxon>
        <taxon>Scymnini</taxon>
        <taxon>Cryptolaemus</taxon>
    </lineage>
</organism>
<keyword evidence="2" id="KW-1185">Reference proteome</keyword>
<protein>
    <submittedName>
        <fullName evidence="1">Uncharacterized protein</fullName>
    </submittedName>
</protein>
<reference evidence="1 2" key="1">
    <citation type="journal article" date="2021" name="BMC Biol.">
        <title>Horizontally acquired antibacterial genes associated with adaptive radiation of ladybird beetles.</title>
        <authorList>
            <person name="Li H.S."/>
            <person name="Tang X.F."/>
            <person name="Huang Y.H."/>
            <person name="Xu Z.Y."/>
            <person name="Chen M.L."/>
            <person name="Du X.Y."/>
            <person name="Qiu B.Y."/>
            <person name="Chen P.T."/>
            <person name="Zhang W."/>
            <person name="Slipinski A."/>
            <person name="Escalona H.E."/>
            <person name="Waterhouse R.M."/>
            <person name="Zwick A."/>
            <person name="Pang H."/>
        </authorList>
    </citation>
    <scope>NUCLEOTIDE SEQUENCE [LARGE SCALE GENOMIC DNA]</scope>
    <source>
        <strain evidence="1">SYSU2018</strain>
    </source>
</reference>
<accession>A0ABD2NW67</accession>